<evidence type="ECO:0000313" key="3">
    <source>
        <dbReference type="Proteomes" id="UP000015104"/>
    </source>
</evidence>
<feature type="signal peptide" evidence="1">
    <location>
        <begin position="1"/>
        <end position="18"/>
    </location>
</feature>
<dbReference type="EMBL" id="CAEY01000792">
    <property type="status" value="NOT_ANNOTATED_CDS"/>
    <property type="molecule type" value="Genomic_DNA"/>
</dbReference>
<evidence type="ECO:0000313" key="2">
    <source>
        <dbReference type="EnsemblMetazoa" id="tetur02g03940.1"/>
    </source>
</evidence>
<dbReference type="EnsemblMetazoa" id="tetur02g03940.1">
    <property type="protein sequence ID" value="tetur02g03940.1"/>
    <property type="gene ID" value="tetur02g03940"/>
</dbReference>
<protein>
    <recommendedName>
        <fullName evidence="4">Cathepsin propeptide inhibitor domain-containing protein</fullName>
    </recommendedName>
</protein>
<feature type="chain" id="PRO_5004590744" description="Cathepsin propeptide inhibitor domain-containing protein" evidence="1">
    <location>
        <begin position="19"/>
        <end position="174"/>
    </location>
</feature>
<dbReference type="HOGENOM" id="CLU_121127_0_0_1"/>
<accession>T1JVA9</accession>
<sequence length="174" mass="20571">MSVIEILAFIFVFVLSCAIYAGVPQCCWHQFLQHWWLGKSKIQRLHNAFKNKHIDSFNNALIKGNLPPGKNPKSLTKKQQEDLDEQFAKYYKKDPKKLPGTITIFSRRPSFDEYKHFFSNCWYTENDVTFYDYNRKERKIFKRKQRLFVGFAHLEGKPLEMPKLADAVSQSVSR</sequence>
<keyword evidence="1" id="KW-0732">Signal</keyword>
<dbReference type="AlphaFoldDB" id="T1JVA9"/>
<reference evidence="2" key="2">
    <citation type="submission" date="2015-06" db="UniProtKB">
        <authorList>
            <consortium name="EnsemblMetazoa"/>
        </authorList>
    </citation>
    <scope>IDENTIFICATION</scope>
</reference>
<name>T1JVA9_TETUR</name>
<proteinExistence type="predicted"/>
<reference evidence="3" key="1">
    <citation type="submission" date="2011-08" db="EMBL/GenBank/DDBJ databases">
        <authorList>
            <person name="Rombauts S."/>
        </authorList>
    </citation>
    <scope>NUCLEOTIDE SEQUENCE</scope>
    <source>
        <strain evidence="3">London</strain>
    </source>
</reference>
<keyword evidence="3" id="KW-1185">Reference proteome</keyword>
<organism evidence="2 3">
    <name type="scientific">Tetranychus urticae</name>
    <name type="common">Two-spotted spider mite</name>
    <dbReference type="NCBI Taxonomy" id="32264"/>
    <lineage>
        <taxon>Eukaryota</taxon>
        <taxon>Metazoa</taxon>
        <taxon>Ecdysozoa</taxon>
        <taxon>Arthropoda</taxon>
        <taxon>Chelicerata</taxon>
        <taxon>Arachnida</taxon>
        <taxon>Acari</taxon>
        <taxon>Acariformes</taxon>
        <taxon>Trombidiformes</taxon>
        <taxon>Prostigmata</taxon>
        <taxon>Eleutherengona</taxon>
        <taxon>Raphignathae</taxon>
        <taxon>Tetranychoidea</taxon>
        <taxon>Tetranychidae</taxon>
        <taxon>Tetranychus</taxon>
    </lineage>
</organism>
<evidence type="ECO:0008006" key="4">
    <source>
        <dbReference type="Google" id="ProtNLM"/>
    </source>
</evidence>
<evidence type="ECO:0000256" key="1">
    <source>
        <dbReference type="SAM" id="SignalP"/>
    </source>
</evidence>
<dbReference type="Proteomes" id="UP000015104">
    <property type="component" value="Unassembled WGS sequence"/>
</dbReference>